<feature type="transmembrane region" description="Helical" evidence="1">
    <location>
        <begin position="18"/>
        <end position="37"/>
    </location>
</feature>
<evidence type="ECO:0000256" key="1">
    <source>
        <dbReference type="SAM" id="Phobius"/>
    </source>
</evidence>
<dbReference type="AlphaFoldDB" id="A0A6H0XZB3"/>
<accession>A0A6H0XZB3</accession>
<feature type="transmembrane region" description="Helical" evidence="1">
    <location>
        <begin position="397"/>
        <end position="424"/>
    </location>
</feature>
<evidence type="ECO:0000313" key="2">
    <source>
        <dbReference type="EMBL" id="QIX00016.1"/>
    </source>
</evidence>
<evidence type="ECO:0000313" key="3">
    <source>
        <dbReference type="Proteomes" id="UP000503462"/>
    </source>
</evidence>
<proteinExistence type="predicted"/>
<keyword evidence="3" id="KW-1185">Reference proteome</keyword>
<dbReference type="EMBL" id="CP051142">
    <property type="protein sequence ID" value="QIX00016.1"/>
    <property type="molecule type" value="Genomic_DNA"/>
</dbReference>
<name>A0A6H0XZB3_9PEZI</name>
<gene>
    <name evidence="2" type="ORF">AMS68_005533</name>
</gene>
<sequence>MARSTFSYNVQRSYPYKWFTPVVIIGGSLLIVLFSFLNLGSSGYNLTTELTQNPNSTSSGSFYDQLPSFIASKLQRSCEPAIIPINSNIMTNNSALTYTLRSVVGADAQLQPSLSYQYNFLENCTVNTVIVFLEYSLSRTAAQYAARQFGANVQADITCSTQLASTGRTIVNLTALWDPFPSTVATYEAVFFPGRNKTASASMYWGESLLMLNWLKTTGDMLRTYKSEVLQPLLKAETTLVKSGLTLDVLDSSYYNASFRGISFHVTEPWLDFSETNWNWNFSDVTIRQLEEISFAADIWNGVDHLAKSFEATVLADLGQITTTPNILADAAMLQNFTSNFTNEWSIYSPPDSLFEIVAQSDYNSLKGSTGPLGIRPAVLGATYICNVPKQKPIGDLIIAILVADLVLLQTAWKIYCLIVGMVLRRTNKDADRCQGCLSNAEVMSVDGVEYQSISARPK</sequence>
<keyword evidence="1" id="KW-0812">Transmembrane</keyword>
<reference evidence="2 3" key="1">
    <citation type="journal article" date="2016" name="Sci. Rep.">
        <title>Peltaster fructicola genome reveals evolution from an invasive phytopathogen to an ectophytic parasite.</title>
        <authorList>
            <person name="Xu C."/>
            <person name="Chen H."/>
            <person name="Gleason M.L."/>
            <person name="Xu J.R."/>
            <person name="Liu H."/>
            <person name="Zhang R."/>
            <person name="Sun G."/>
        </authorList>
    </citation>
    <scope>NUCLEOTIDE SEQUENCE [LARGE SCALE GENOMIC DNA]</scope>
    <source>
        <strain evidence="2 3">LNHT1506</strain>
    </source>
</reference>
<protein>
    <submittedName>
        <fullName evidence="2">Uncharacterized protein</fullName>
    </submittedName>
</protein>
<keyword evidence="1" id="KW-1133">Transmembrane helix</keyword>
<keyword evidence="1" id="KW-0472">Membrane</keyword>
<dbReference type="OrthoDB" id="3220769at2759"/>
<organism evidence="2 3">
    <name type="scientific">Peltaster fructicola</name>
    <dbReference type="NCBI Taxonomy" id="286661"/>
    <lineage>
        <taxon>Eukaryota</taxon>
        <taxon>Fungi</taxon>
        <taxon>Dikarya</taxon>
        <taxon>Ascomycota</taxon>
        <taxon>Pezizomycotina</taxon>
        <taxon>Dothideomycetes</taxon>
        <taxon>Dothideomycetes incertae sedis</taxon>
        <taxon>Peltaster</taxon>
    </lineage>
</organism>
<dbReference type="Proteomes" id="UP000503462">
    <property type="component" value="Chromosome 4"/>
</dbReference>